<protein>
    <submittedName>
        <fullName evidence="1">Uncharacterized protein</fullName>
    </submittedName>
</protein>
<proteinExistence type="predicted"/>
<organism evidence="1 2">
    <name type="scientific">Aspergillus tanneri</name>
    <dbReference type="NCBI Taxonomy" id="1220188"/>
    <lineage>
        <taxon>Eukaryota</taxon>
        <taxon>Fungi</taxon>
        <taxon>Dikarya</taxon>
        <taxon>Ascomycota</taxon>
        <taxon>Pezizomycotina</taxon>
        <taxon>Eurotiomycetes</taxon>
        <taxon>Eurotiomycetidae</taxon>
        <taxon>Eurotiales</taxon>
        <taxon>Aspergillaceae</taxon>
        <taxon>Aspergillus</taxon>
        <taxon>Aspergillus subgen. Circumdati</taxon>
    </lineage>
</organism>
<sequence>MTKHFEMHPVSPAKAENDLYEKAALFLIQ</sequence>
<reference evidence="1 2" key="1">
    <citation type="submission" date="2019-03" db="EMBL/GenBank/DDBJ databases">
        <title>The genome sequence of a newly discovered highly antifungal drug resistant Aspergillus species, Aspergillus tanneri NIH 1004.</title>
        <authorList>
            <person name="Mounaud S."/>
            <person name="Singh I."/>
            <person name="Joardar V."/>
            <person name="Pakala S."/>
            <person name="Pakala S."/>
            <person name="Venepally P."/>
            <person name="Hoover J."/>
            <person name="Nierman W."/>
            <person name="Chung J."/>
            <person name="Losada L."/>
        </authorList>
    </citation>
    <scope>NUCLEOTIDE SEQUENCE [LARGE SCALE GENOMIC DNA]</scope>
    <source>
        <strain evidence="1 2">NIH1004</strain>
    </source>
</reference>
<comment type="caution">
    <text evidence="1">The sequence shown here is derived from an EMBL/GenBank/DDBJ whole genome shotgun (WGS) entry which is preliminary data.</text>
</comment>
<evidence type="ECO:0000313" key="1">
    <source>
        <dbReference type="EMBL" id="THC88136.1"/>
    </source>
</evidence>
<keyword evidence="2" id="KW-1185">Reference proteome</keyword>
<name>A0A4S3J0B1_9EURO</name>
<dbReference type="AlphaFoldDB" id="A0A4S3J0B1"/>
<gene>
    <name evidence="1" type="ORF">EYZ11_012415</name>
</gene>
<dbReference type="EMBL" id="SOSA01000929">
    <property type="protein sequence ID" value="THC88136.1"/>
    <property type="molecule type" value="Genomic_DNA"/>
</dbReference>
<accession>A0A4S3J0B1</accession>
<dbReference type="Proteomes" id="UP000308092">
    <property type="component" value="Unassembled WGS sequence"/>
</dbReference>
<evidence type="ECO:0000313" key="2">
    <source>
        <dbReference type="Proteomes" id="UP000308092"/>
    </source>
</evidence>
<dbReference type="VEuPathDB" id="FungiDB:EYZ11_012415"/>